<name>S7X359_9BACT</name>
<gene>
    <name evidence="1" type="ORF">ADICYQ_0982</name>
</gene>
<proteinExistence type="predicted"/>
<protein>
    <submittedName>
        <fullName evidence="1">Uncharacterized protein</fullName>
    </submittedName>
</protein>
<evidence type="ECO:0000313" key="1">
    <source>
        <dbReference type="EMBL" id="EPR70558.1"/>
    </source>
</evidence>
<evidence type="ECO:0000313" key="2">
    <source>
        <dbReference type="Proteomes" id="UP000014974"/>
    </source>
</evidence>
<reference evidence="1 2" key="1">
    <citation type="journal article" date="2013" name="Genome Announc.">
        <title>Draft Genome Sequence of Cyclobacterium qasimii Strain M12-11BT, Isolated from Arctic Marine Sediment.</title>
        <authorList>
            <person name="Shivaji S."/>
            <person name="Ara S."/>
            <person name="Singh A."/>
            <person name="Kumar Pinnaka A."/>
        </authorList>
    </citation>
    <scope>NUCLEOTIDE SEQUENCE [LARGE SCALE GENOMIC DNA]</scope>
    <source>
        <strain evidence="1 2">M12-11B</strain>
    </source>
</reference>
<organism evidence="1 2">
    <name type="scientific">Cyclobacterium qasimii M12-11B</name>
    <dbReference type="NCBI Taxonomy" id="641524"/>
    <lineage>
        <taxon>Bacteria</taxon>
        <taxon>Pseudomonadati</taxon>
        <taxon>Bacteroidota</taxon>
        <taxon>Cytophagia</taxon>
        <taxon>Cytophagales</taxon>
        <taxon>Cyclobacteriaceae</taxon>
        <taxon>Cyclobacterium</taxon>
    </lineage>
</organism>
<dbReference type="AlphaFoldDB" id="S7X359"/>
<dbReference type="Proteomes" id="UP000014974">
    <property type="component" value="Unassembled WGS sequence"/>
</dbReference>
<accession>S7X359</accession>
<dbReference type="EMBL" id="ATNM01000036">
    <property type="protein sequence ID" value="EPR70558.1"/>
    <property type="molecule type" value="Genomic_DNA"/>
</dbReference>
<comment type="caution">
    <text evidence="1">The sequence shown here is derived from an EMBL/GenBank/DDBJ whole genome shotgun (WGS) entry which is preliminary data.</text>
</comment>
<sequence>MNYVVELMKSVLINVELEGLDWETMQHFRSVVNSYESVDFEMIATSFKIPF</sequence>
<dbReference type="STRING" id="641524.ADICYQ_0982"/>